<accession>E3RPL9</accession>
<proteinExistence type="predicted"/>
<dbReference type="OrthoDB" id="2142759at2759"/>
<dbReference type="KEGG" id="pte:PTT_10599"/>
<dbReference type="InterPro" id="IPR003615">
    <property type="entry name" value="HNH_nuc"/>
</dbReference>
<name>E3RPL9_PYRTT</name>
<reference evidence="2 3" key="1">
    <citation type="journal article" date="2010" name="Genome Biol.">
        <title>A first genome assembly of the barley fungal pathogen Pyrenophora teres f. teres.</title>
        <authorList>
            <person name="Ellwood S.R."/>
            <person name="Liu Z."/>
            <person name="Syme R.A."/>
            <person name="Lai Z."/>
            <person name="Hane J.K."/>
            <person name="Keiper F."/>
            <person name="Moffat C.S."/>
            <person name="Oliver R.P."/>
            <person name="Friesen T.L."/>
        </authorList>
    </citation>
    <scope>NUCLEOTIDE SEQUENCE [LARGE SCALE GENOMIC DNA]</scope>
    <source>
        <strain evidence="2 3">0-1</strain>
    </source>
</reference>
<gene>
    <name evidence="2" type="ORF">PTT_10599</name>
</gene>
<evidence type="ECO:0000259" key="1">
    <source>
        <dbReference type="Pfam" id="PF13391"/>
    </source>
</evidence>
<organism evidence="3">
    <name type="scientific">Pyrenophora teres f. teres (strain 0-1)</name>
    <name type="common">Barley net blotch fungus</name>
    <name type="synonym">Drechslera teres f. teres</name>
    <dbReference type="NCBI Taxonomy" id="861557"/>
    <lineage>
        <taxon>Eukaryota</taxon>
        <taxon>Fungi</taxon>
        <taxon>Dikarya</taxon>
        <taxon>Ascomycota</taxon>
        <taxon>Pezizomycotina</taxon>
        <taxon>Dothideomycetes</taxon>
        <taxon>Pleosporomycetidae</taxon>
        <taxon>Pleosporales</taxon>
        <taxon>Pleosporineae</taxon>
        <taxon>Pleosporaceae</taxon>
        <taxon>Pyrenophora</taxon>
    </lineage>
</organism>
<keyword evidence="3" id="KW-1185">Reference proteome</keyword>
<dbReference type="Pfam" id="PF13391">
    <property type="entry name" value="HNH_2"/>
    <property type="match status" value="1"/>
</dbReference>
<dbReference type="Proteomes" id="UP000001067">
    <property type="component" value="Unassembled WGS sequence"/>
</dbReference>
<dbReference type="EMBL" id="GL534367">
    <property type="protein sequence ID" value="EFQ92330.1"/>
    <property type="molecule type" value="Genomic_DNA"/>
</dbReference>
<evidence type="ECO:0000313" key="3">
    <source>
        <dbReference type="Proteomes" id="UP000001067"/>
    </source>
</evidence>
<sequence>MSCRLSGNLEGVQVAHIVPQAELAWWRTNDMSVYNTSETPLLNDKANALLLRADLHVAFIKRHIVFVPKPASDSGDMRLVAHIWECSPELEHLYHNRELYPMAVGVEMLYARLAWSVLSRLKAFLLCNTDRRLELRVPTERPAPAGDGFVTAASCELLSATAAKKQTPKKRKPYCNEQQDFITTSSRQKIKHALNADTPSSNVT</sequence>
<dbReference type="HOGENOM" id="CLU_1343876_0_0_1"/>
<evidence type="ECO:0000313" key="2">
    <source>
        <dbReference type="EMBL" id="EFQ92330.1"/>
    </source>
</evidence>
<dbReference type="AlphaFoldDB" id="E3RPL9"/>
<feature type="domain" description="HNH nuclease" evidence="1">
    <location>
        <begin position="3"/>
        <end position="67"/>
    </location>
</feature>
<protein>
    <recommendedName>
        <fullName evidence="1">HNH nuclease domain-containing protein</fullName>
    </recommendedName>
</protein>